<evidence type="ECO:0000256" key="7">
    <source>
        <dbReference type="ARBA" id="ARBA00023157"/>
    </source>
</evidence>
<dbReference type="CDD" id="cd00063">
    <property type="entry name" value="FN3"/>
    <property type="match status" value="1"/>
</dbReference>
<evidence type="ECO:0000256" key="5">
    <source>
        <dbReference type="ARBA" id="ARBA00022989"/>
    </source>
</evidence>
<gene>
    <name evidence="13" type="primary">il2rb</name>
</gene>
<dbReference type="InterPro" id="IPR040951">
    <property type="entry name" value="IL2RB_N1"/>
</dbReference>
<dbReference type="CTD" id="3560"/>
<dbReference type="GO" id="GO:0004896">
    <property type="term" value="F:cytokine receptor activity"/>
    <property type="evidence" value="ECO:0007669"/>
    <property type="project" value="TreeGrafter"/>
</dbReference>
<dbReference type="GeneID" id="114440613"/>
<keyword evidence="4 10" id="KW-0732">Signal</keyword>
<comment type="subcellular location">
    <subcellularLocation>
        <location evidence="1">Membrane</location>
        <topology evidence="1">Single-pass type I membrane protein</topology>
    </subcellularLocation>
</comment>
<proteinExistence type="inferred from homology"/>
<dbReference type="RefSeq" id="XP_028268917.1">
    <property type="nucleotide sequence ID" value="XM_028413116.1"/>
</dbReference>
<dbReference type="Pfam" id="PF18707">
    <property type="entry name" value="IL2RB_N1"/>
    <property type="match status" value="1"/>
</dbReference>
<keyword evidence="7" id="KW-1015">Disulfide bond</keyword>
<feature type="chain" id="PRO_5027892775" evidence="10">
    <location>
        <begin position="24"/>
        <end position="535"/>
    </location>
</feature>
<keyword evidence="9" id="KW-0325">Glycoprotein</keyword>
<dbReference type="GO" id="GO:0016064">
    <property type="term" value="P:immunoglobulin mediated immune response"/>
    <property type="evidence" value="ECO:0007669"/>
    <property type="project" value="TreeGrafter"/>
</dbReference>
<organism evidence="12 13">
    <name type="scientific">Parambassis ranga</name>
    <name type="common">Indian glassy fish</name>
    <dbReference type="NCBI Taxonomy" id="210632"/>
    <lineage>
        <taxon>Eukaryota</taxon>
        <taxon>Metazoa</taxon>
        <taxon>Chordata</taxon>
        <taxon>Craniata</taxon>
        <taxon>Vertebrata</taxon>
        <taxon>Euteleostomi</taxon>
        <taxon>Actinopterygii</taxon>
        <taxon>Neopterygii</taxon>
        <taxon>Teleostei</taxon>
        <taxon>Neoteleostei</taxon>
        <taxon>Acanthomorphata</taxon>
        <taxon>Ovalentaria</taxon>
        <taxon>Ambassidae</taxon>
        <taxon>Parambassis</taxon>
    </lineage>
</organism>
<evidence type="ECO:0000313" key="12">
    <source>
        <dbReference type="Proteomes" id="UP000515145"/>
    </source>
</evidence>
<comment type="similarity">
    <text evidence="2">Belongs to the type I cytokine receptor family. Type 4 subfamily.</text>
</comment>
<dbReference type="Gene3D" id="2.60.40.10">
    <property type="entry name" value="Immunoglobulins"/>
    <property type="match status" value="2"/>
</dbReference>
<keyword evidence="12" id="KW-1185">Reference proteome</keyword>
<sequence>MAVDVLWSLPVLMVLSAVNEVECHNGSRGLFCTNDFFNNVTCTWNQSSGGPGADCWVSGVKNVWDFQTRKSRTMIRSCRLKQQLDSVPGCSFVFENKEFIGFEKLPSISVRCNGTLVDIILNYHPYSHIKMQPPGAPNVNSTANDIGISWTPHSPASVFLKSFDFQVQVKQTSQTWEEATTLSTQQKEVRIPAQALKGDGQVRVRVKPDNSQSHWSSWSPTTTWVEAGDRLDLSEDEEWQTSLITMGLMLAVFVITVTLLRSCWTRGSLTGKPIPTPSKYFHTLHSVHGGNLKTWLNPLSTSQSVFMAQSCDQMSPVQVCEAWEVVPSISPSFSSTSALLHFQSYPSAGSDTSGVVDNSSSSSCFSNVGYFMSSCDSAQSEHSLAYFSYQDHFQNSPNLPSSLGPLLAAGTTHESLMWQPKSLDFGLPIREQDGTDMVLEEEEALDEQSSPVLIIPFSLPSLVCPPPPSPPPLGLIQTPSDSQQVELPVPADSSSSETWLVAGAMCRSSSMPVEPSKTGYLTLKELQMTFSNKSI</sequence>
<evidence type="ECO:0000256" key="3">
    <source>
        <dbReference type="ARBA" id="ARBA00022692"/>
    </source>
</evidence>
<evidence type="ECO:0000313" key="13">
    <source>
        <dbReference type="RefSeq" id="XP_028268917.1"/>
    </source>
</evidence>
<dbReference type="PROSITE" id="PS50853">
    <property type="entry name" value="FN3"/>
    <property type="match status" value="1"/>
</dbReference>
<evidence type="ECO:0000256" key="4">
    <source>
        <dbReference type="ARBA" id="ARBA00022729"/>
    </source>
</evidence>
<dbReference type="OrthoDB" id="9419853at2759"/>
<evidence type="ECO:0000259" key="11">
    <source>
        <dbReference type="PROSITE" id="PS50853"/>
    </source>
</evidence>
<feature type="signal peptide" evidence="10">
    <location>
        <begin position="1"/>
        <end position="23"/>
    </location>
</feature>
<name>A0A6P7IW20_9TELE</name>
<keyword evidence="5" id="KW-1133">Transmembrane helix</keyword>
<keyword evidence="8 13" id="KW-0675">Receptor</keyword>
<dbReference type="GO" id="GO:0009897">
    <property type="term" value="C:external side of plasma membrane"/>
    <property type="evidence" value="ECO:0007669"/>
    <property type="project" value="TreeGrafter"/>
</dbReference>
<dbReference type="AlphaFoldDB" id="A0A6P7IW20"/>
<keyword evidence="6" id="KW-0472">Membrane</keyword>
<dbReference type="InterPro" id="IPR013783">
    <property type="entry name" value="Ig-like_fold"/>
</dbReference>
<accession>A0A6P7IW20</accession>
<dbReference type="InParanoid" id="A0A6P7IW20"/>
<evidence type="ECO:0000256" key="9">
    <source>
        <dbReference type="ARBA" id="ARBA00023180"/>
    </source>
</evidence>
<dbReference type="Proteomes" id="UP000515145">
    <property type="component" value="Chromosome 8"/>
</dbReference>
<dbReference type="InterPro" id="IPR036116">
    <property type="entry name" value="FN3_sf"/>
</dbReference>
<feature type="domain" description="Fibronectin type-III" evidence="11">
    <location>
        <begin position="133"/>
        <end position="226"/>
    </location>
</feature>
<protein>
    <submittedName>
        <fullName evidence="13">Interleukin-2 receptor subunit beta</fullName>
    </submittedName>
</protein>
<dbReference type="PANTHER" id="PTHR23037:SF22">
    <property type="entry name" value="CYTOKINE RECEPTOR COMMON SUBUNIT BETA"/>
    <property type="match status" value="1"/>
</dbReference>
<dbReference type="InterPro" id="IPR003961">
    <property type="entry name" value="FN3_dom"/>
</dbReference>
<dbReference type="PANTHER" id="PTHR23037">
    <property type="entry name" value="CYTOKINE RECEPTOR"/>
    <property type="match status" value="1"/>
</dbReference>
<evidence type="ECO:0000256" key="2">
    <source>
        <dbReference type="ARBA" id="ARBA00008280"/>
    </source>
</evidence>
<evidence type="ECO:0000256" key="6">
    <source>
        <dbReference type="ARBA" id="ARBA00023136"/>
    </source>
</evidence>
<keyword evidence="3" id="KW-0812">Transmembrane</keyword>
<evidence type="ECO:0000256" key="1">
    <source>
        <dbReference type="ARBA" id="ARBA00004479"/>
    </source>
</evidence>
<dbReference type="SUPFAM" id="SSF49265">
    <property type="entry name" value="Fibronectin type III"/>
    <property type="match status" value="1"/>
</dbReference>
<reference evidence="13" key="1">
    <citation type="submission" date="2025-08" db="UniProtKB">
        <authorList>
            <consortium name="RefSeq"/>
        </authorList>
    </citation>
    <scope>IDENTIFICATION</scope>
</reference>
<evidence type="ECO:0000256" key="8">
    <source>
        <dbReference type="ARBA" id="ARBA00023170"/>
    </source>
</evidence>
<evidence type="ECO:0000256" key="10">
    <source>
        <dbReference type="SAM" id="SignalP"/>
    </source>
</evidence>